<sequence length="385" mass="42453">MRSFPTKASRFRYPAGPLPDFRMWESCWTMPLADGFSQGTPDSPTLTFERRLILESHFMFRDDGHLRLPAGKPVTRRVSPRPGSTPHAKIFYFLQTTDTLAACDPPRRGAAVHAVDRAPASHQAEECSIPGRVAPARGNLTGRHHWSASLLRDLPFIPPLRSGAAPYSPHFTLIGSRDLVANKNVRNRSTPQSPRKISRGPRCEKRIDLGSQFRLAGNDVILVDICRLALYPVARSCRCVVRGEGNQDVCTVYRRSELAFASVTSANISNKRVSDIPSGAVLRTATTATICCAARDEFLHERVNYTHDCVEPGSIPGGFAPGFSHVGIVLDDAAGQRVFFGIMQFPPAFHSGAAPYTPSFNLIGSQDLDVKSRPIRFTSSRYRTH</sequence>
<accession>A0ABQ9H2R1</accession>
<evidence type="ECO:0000313" key="2">
    <source>
        <dbReference type="Proteomes" id="UP001159363"/>
    </source>
</evidence>
<reference evidence="1 2" key="1">
    <citation type="submission" date="2023-02" db="EMBL/GenBank/DDBJ databases">
        <title>LHISI_Scaffold_Assembly.</title>
        <authorList>
            <person name="Stuart O.P."/>
            <person name="Cleave R."/>
            <person name="Magrath M.J.L."/>
            <person name="Mikheyev A.S."/>
        </authorList>
    </citation>
    <scope>NUCLEOTIDE SEQUENCE [LARGE SCALE GENOMIC DNA]</scope>
    <source>
        <strain evidence="1">Daus_M_001</strain>
        <tissue evidence="1">Leg muscle</tissue>
    </source>
</reference>
<gene>
    <name evidence="1" type="ORF">PR048_019138</name>
</gene>
<organism evidence="1 2">
    <name type="scientific">Dryococelus australis</name>
    <dbReference type="NCBI Taxonomy" id="614101"/>
    <lineage>
        <taxon>Eukaryota</taxon>
        <taxon>Metazoa</taxon>
        <taxon>Ecdysozoa</taxon>
        <taxon>Arthropoda</taxon>
        <taxon>Hexapoda</taxon>
        <taxon>Insecta</taxon>
        <taxon>Pterygota</taxon>
        <taxon>Neoptera</taxon>
        <taxon>Polyneoptera</taxon>
        <taxon>Phasmatodea</taxon>
        <taxon>Verophasmatodea</taxon>
        <taxon>Anareolatae</taxon>
        <taxon>Phasmatidae</taxon>
        <taxon>Eurycanthinae</taxon>
        <taxon>Dryococelus</taxon>
    </lineage>
</organism>
<proteinExistence type="predicted"/>
<dbReference type="EMBL" id="JARBHB010000007">
    <property type="protein sequence ID" value="KAJ8878560.1"/>
    <property type="molecule type" value="Genomic_DNA"/>
</dbReference>
<evidence type="ECO:0000313" key="1">
    <source>
        <dbReference type="EMBL" id="KAJ8878560.1"/>
    </source>
</evidence>
<keyword evidence="2" id="KW-1185">Reference proteome</keyword>
<protein>
    <submittedName>
        <fullName evidence="1">Uncharacterized protein</fullName>
    </submittedName>
</protein>
<name>A0ABQ9H2R1_9NEOP</name>
<comment type="caution">
    <text evidence="1">The sequence shown here is derived from an EMBL/GenBank/DDBJ whole genome shotgun (WGS) entry which is preliminary data.</text>
</comment>
<dbReference type="Proteomes" id="UP001159363">
    <property type="component" value="Chromosome 6"/>
</dbReference>